<dbReference type="EMBL" id="NAJO01000019">
    <property type="protein sequence ID" value="OQO05310.1"/>
    <property type="molecule type" value="Genomic_DNA"/>
</dbReference>
<gene>
    <name evidence="5" type="ORF">B0A48_09078</name>
</gene>
<proteinExistence type="predicted"/>
<dbReference type="STRING" id="1507870.A0A1V8T1V5"/>
<evidence type="ECO:0000256" key="1">
    <source>
        <dbReference type="PROSITE-ProRule" id="PRU00175"/>
    </source>
</evidence>
<protein>
    <recommendedName>
        <fullName evidence="7">Anaphase-promoting complex subunit 11</fullName>
    </recommendedName>
</protein>
<keyword evidence="6" id="KW-1185">Reference proteome</keyword>
<dbReference type="GO" id="GO:0061630">
    <property type="term" value="F:ubiquitin protein ligase activity"/>
    <property type="evidence" value="ECO:0007669"/>
    <property type="project" value="InterPro"/>
</dbReference>
<dbReference type="OrthoDB" id="2122982at2759"/>
<feature type="domain" description="SWIM-type" evidence="4">
    <location>
        <begin position="213"/>
        <end position="251"/>
    </location>
</feature>
<dbReference type="GO" id="GO:0008270">
    <property type="term" value="F:zinc ion binding"/>
    <property type="evidence" value="ECO:0007669"/>
    <property type="project" value="UniProtKB-KW"/>
</dbReference>
<dbReference type="SMART" id="SM00184">
    <property type="entry name" value="RING"/>
    <property type="match status" value="1"/>
</dbReference>
<evidence type="ECO:0000259" key="3">
    <source>
        <dbReference type="PROSITE" id="PS50089"/>
    </source>
</evidence>
<dbReference type="PROSITE" id="PS50089">
    <property type="entry name" value="ZF_RING_2"/>
    <property type="match status" value="1"/>
</dbReference>
<keyword evidence="1" id="KW-0863">Zinc-finger</keyword>
<feature type="compositionally biased region" description="Basic residues" evidence="2">
    <location>
        <begin position="66"/>
        <end position="75"/>
    </location>
</feature>
<name>A0A1V8T1V5_9PEZI</name>
<evidence type="ECO:0000259" key="4">
    <source>
        <dbReference type="PROSITE" id="PS50966"/>
    </source>
</evidence>
<dbReference type="InterPro" id="IPR013083">
    <property type="entry name" value="Znf_RING/FYVE/PHD"/>
</dbReference>
<evidence type="ECO:0000313" key="5">
    <source>
        <dbReference type="EMBL" id="OQO05310.1"/>
    </source>
</evidence>
<sequence length="385" mass="42847">MADSSGPRRSGRVRTAVKSYADEQAEDVMLAKPSKKKHHSHDDGDALEVKDDCHENEEVPADEPKPRKKSTKGSQRKGIGEPDDDGVMRLTTTMNRPPGEKRPPPVYPVPQKVKLDEGGKAMSLAAIKATSFEDRRQRQVSRIPRLSYGQVEARIKLFVPEATDSYETFLGRARTQKMVIFERTRGFEEDCHANDDACPYHEIEIAGSTGNVYTVVISHLPTCSCPNASFKSRSSGEGLCKHALYVLHYVLKAPEHLCYQTAFLTSELKEIDAGAPALPAQVIEEEAMDGKRKPIEGDCPICFMEFEEAEESTWCRAACGNNFHSECFAGWKNANYGRVTCPLCRSEWQEADASKAAGVSMANVKMPTQRGRGGYYNVRDQLDYD</sequence>
<dbReference type="Pfam" id="PF13639">
    <property type="entry name" value="zf-RING_2"/>
    <property type="match status" value="1"/>
</dbReference>
<dbReference type="Proteomes" id="UP000192596">
    <property type="component" value="Unassembled WGS sequence"/>
</dbReference>
<dbReference type="InterPro" id="IPR007527">
    <property type="entry name" value="Znf_SWIM"/>
</dbReference>
<comment type="caution">
    <text evidence="5">The sequence shown here is derived from an EMBL/GenBank/DDBJ whole genome shotgun (WGS) entry which is preliminary data.</text>
</comment>
<evidence type="ECO:0008006" key="7">
    <source>
        <dbReference type="Google" id="ProtNLM"/>
    </source>
</evidence>
<organism evidence="5 6">
    <name type="scientific">Cryoendolithus antarcticus</name>
    <dbReference type="NCBI Taxonomy" id="1507870"/>
    <lineage>
        <taxon>Eukaryota</taxon>
        <taxon>Fungi</taxon>
        <taxon>Dikarya</taxon>
        <taxon>Ascomycota</taxon>
        <taxon>Pezizomycotina</taxon>
        <taxon>Dothideomycetes</taxon>
        <taxon>Dothideomycetidae</taxon>
        <taxon>Cladosporiales</taxon>
        <taxon>Cladosporiaceae</taxon>
        <taxon>Cryoendolithus</taxon>
    </lineage>
</organism>
<evidence type="ECO:0000313" key="6">
    <source>
        <dbReference type="Proteomes" id="UP000192596"/>
    </source>
</evidence>
<dbReference type="Gene3D" id="3.30.40.10">
    <property type="entry name" value="Zinc/RING finger domain, C3HC4 (zinc finger)"/>
    <property type="match status" value="1"/>
</dbReference>
<dbReference type="PANTHER" id="PTHR21540">
    <property type="entry name" value="RING FINGER AND SWIM DOMAIN-CONTAINING PROTEIN 2"/>
    <property type="match status" value="1"/>
</dbReference>
<dbReference type="InterPro" id="IPR039903">
    <property type="entry name" value="Zswim2"/>
</dbReference>
<dbReference type="PANTHER" id="PTHR21540:SF0">
    <property type="entry name" value="PHD FAMILY PROTEIN"/>
    <property type="match status" value="1"/>
</dbReference>
<feature type="region of interest" description="Disordered" evidence="2">
    <location>
        <begin position="1"/>
        <end position="109"/>
    </location>
</feature>
<dbReference type="InterPro" id="IPR001841">
    <property type="entry name" value="Znf_RING"/>
</dbReference>
<reference evidence="6" key="1">
    <citation type="submission" date="2017-03" db="EMBL/GenBank/DDBJ databases">
        <title>Genomes of endolithic fungi from Antarctica.</title>
        <authorList>
            <person name="Coleine C."/>
            <person name="Masonjones S."/>
            <person name="Stajich J.E."/>
        </authorList>
    </citation>
    <scope>NUCLEOTIDE SEQUENCE [LARGE SCALE GENOMIC DNA]</scope>
    <source>
        <strain evidence="6">CCFEE 5527</strain>
    </source>
</reference>
<feature type="compositionally biased region" description="Basic and acidic residues" evidence="2">
    <location>
        <begin position="40"/>
        <end position="65"/>
    </location>
</feature>
<dbReference type="SUPFAM" id="SSF57850">
    <property type="entry name" value="RING/U-box"/>
    <property type="match status" value="1"/>
</dbReference>
<dbReference type="CDD" id="cd16494">
    <property type="entry name" value="RING-CH-C4HC3_ZSWM2"/>
    <property type="match status" value="1"/>
</dbReference>
<feature type="domain" description="RING-type" evidence="3">
    <location>
        <begin position="299"/>
        <end position="345"/>
    </location>
</feature>
<dbReference type="InParanoid" id="A0A1V8T1V5"/>
<keyword evidence="1" id="KW-0862">Zinc</keyword>
<dbReference type="AlphaFoldDB" id="A0A1V8T1V5"/>
<evidence type="ECO:0000256" key="2">
    <source>
        <dbReference type="SAM" id="MobiDB-lite"/>
    </source>
</evidence>
<dbReference type="PROSITE" id="PS50966">
    <property type="entry name" value="ZF_SWIM"/>
    <property type="match status" value="1"/>
</dbReference>
<accession>A0A1V8T1V5</accession>
<keyword evidence="1" id="KW-0479">Metal-binding</keyword>